<evidence type="ECO:0000313" key="5">
    <source>
        <dbReference type="Proteomes" id="UP001497602"/>
    </source>
</evidence>
<dbReference type="Pfam" id="PF18998">
    <property type="entry name" value="Flg_new_2"/>
    <property type="match status" value="11"/>
</dbReference>
<dbReference type="InterPro" id="IPR006626">
    <property type="entry name" value="PbH1"/>
</dbReference>
<dbReference type="SUPFAM" id="SSF51126">
    <property type="entry name" value="Pectin lyase-like"/>
    <property type="match status" value="2"/>
</dbReference>
<dbReference type="SMART" id="SM00710">
    <property type="entry name" value="PbH1"/>
    <property type="match status" value="13"/>
</dbReference>
<evidence type="ECO:0000256" key="1">
    <source>
        <dbReference type="ARBA" id="ARBA00022729"/>
    </source>
</evidence>
<accession>A0ABP1F3N6</accession>
<dbReference type="InterPro" id="IPR013378">
    <property type="entry name" value="InlB-like_B-rpt"/>
</dbReference>
<protein>
    <submittedName>
        <fullName evidence="4">Repeat protein (TIGR02543 family)/predicted secreted protein (Por secretion system target)</fullName>
    </submittedName>
</protein>
<dbReference type="Pfam" id="PF18962">
    <property type="entry name" value="Por_Secre_tail"/>
    <property type="match status" value="1"/>
</dbReference>
<dbReference type="InterPro" id="IPR012334">
    <property type="entry name" value="Pectin_lyas_fold"/>
</dbReference>
<keyword evidence="5" id="KW-1185">Reference proteome</keyword>
<dbReference type="NCBIfam" id="TIGR04183">
    <property type="entry name" value="Por_Secre_tail"/>
    <property type="match status" value="1"/>
</dbReference>
<evidence type="ECO:0000256" key="2">
    <source>
        <dbReference type="SAM" id="SignalP"/>
    </source>
</evidence>
<evidence type="ECO:0000313" key="4">
    <source>
        <dbReference type="EMBL" id="CAL2105085.1"/>
    </source>
</evidence>
<dbReference type="NCBIfam" id="NF041518">
    <property type="entry name" value="choice_anch_Q"/>
    <property type="match status" value="2"/>
</dbReference>
<dbReference type="InterPro" id="IPR059226">
    <property type="entry name" value="Choice_anch_Q_dom"/>
</dbReference>
<gene>
    <name evidence="4" type="ORF">T190115A13A_120080</name>
</gene>
<dbReference type="EMBL" id="CAXJRC010000003">
    <property type="protein sequence ID" value="CAL2105085.1"/>
    <property type="molecule type" value="Genomic_DNA"/>
</dbReference>
<dbReference type="InterPro" id="IPR011050">
    <property type="entry name" value="Pectin_lyase_fold/virulence"/>
</dbReference>
<dbReference type="SUPFAM" id="SSF49899">
    <property type="entry name" value="Concanavalin A-like lectins/glucanases"/>
    <property type="match status" value="1"/>
</dbReference>
<comment type="caution">
    <text evidence="4">The sequence shown here is derived from an EMBL/GenBank/DDBJ whole genome shotgun (WGS) entry which is preliminary data.</text>
</comment>
<feature type="domain" description="Fibronectin type-III" evidence="3">
    <location>
        <begin position="268"/>
        <end position="355"/>
    </location>
</feature>
<keyword evidence="1 2" id="KW-0732">Signal</keyword>
<evidence type="ECO:0000259" key="3">
    <source>
        <dbReference type="PROSITE" id="PS50853"/>
    </source>
</evidence>
<feature type="signal peptide" evidence="2">
    <location>
        <begin position="1"/>
        <end position="18"/>
    </location>
</feature>
<name>A0ABP1F3N6_9FLAO</name>
<feature type="chain" id="PRO_5046575878" evidence="2">
    <location>
        <begin position="19"/>
        <end position="2064"/>
    </location>
</feature>
<dbReference type="Gene3D" id="2.60.120.200">
    <property type="match status" value="1"/>
</dbReference>
<dbReference type="InterPro" id="IPR044060">
    <property type="entry name" value="Bacterial_rp_domain"/>
</dbReference>
<dbReference type="Proteomes" id="UP001497602">
    <property type="component" value="Unassembled WGS sequence"/>
</dbReference>
<dbReference type="InterPro" id="IPR026444">
    <property type="entry name" value="Secre_tail"/>
</dbReference>
<dbReference type="Pfam" id="PF13385">
    <property type="entry name" value="Laminin_G_3"/>
    <property type="match status" value="1"/>
</dbReference>
<sequence>MIKKLFFLCLLVTSVAHAQIPTTGLQAMYEFTGGSYTDAANGNNLTQTGTALTTVNDRFAAANNAVSLNGDHLTRTNINFTDLTLSFWIRTSTNDNNVRTIIDDSGRSSASFAHLEYGLYVYLRNGKIGISGKYSRTNTFNNQISNASFGQLSNTFVADGNWHHIVVSLDQNHTISSHSNTSSVFRHNTKIYVDNGTPDANNSTEYGRSLFASVNTNGNVTIANNRSGNLAAANKYQDEIDDVFIYSRVLNPTEVGQLGVINNFCFVPSSSIISTSNITTTEATVAISETGTFDVAYHKTSEAFASATIVTGVTSGSSVLTGLEEFTEYQVYVREQCTSQTTGWSQPDSFTTNRNIGRIYVNHAATGSNNGVSWANAYTSLAEAFTNVQANEEIWVAQGTYIPHASDRTKSFTFGVAGIKLYGGFIGTETNISQRDVKANETILSGDLSANDDANLAFSNSTRNDNSYHVVYVNANNSLLDGFTISDAHTNGNTSELQHGGGVFYGAARDQEVRNCTFKNNVVTSGGAAIVIGINGNNGYTKIYNSTFHDNLARHATSIYYITQTSNIANAEVSSCLFYNNKAQNNGSSLGFAASGGWFRANAAGSRVNVELVNNTYVNNEDTGTSSSLNNFTRATVGIGYGSSGQITANVANNIFWNNTTVGGASAKAITGIHTTLGQNITVKNSISPDSFSTIPSGSVSNVLNADPQFTNAASNDFSLQATSTAIDAGDNNSLPFSVGYDVAGNPRLYNGTVDMGAFEQVCASNCYTLTINTVGEGSVTNNGNSISAVSVFNQNEVLSLEATADLAYSFQGWSGDATGTTNPLALTMDADKTITVTFANGPIYVDKDATGNNDGTSWVNAFTDLKAALNVANSNSSITSVWVAEGRYTPAASGRSSTFSINRENLEVYGGFDGTETLLSQRDVINHPTILSGDLSNNDTAIAMTHPTRNDNAYNVVKLNANNITLDGLTIRDGHANNAANNKTNVGAGVLVSETINGFNLKNCTIARNMTRAGGAVMSYFNADAVANIENCHFDNNRSRYGSGLYLLVNNNRTVTLNITNSLFTNNRSEKFTNTELGFSGSAVWARANGTAANLTTTITNCTFAKNVDIGTQASTQRGALSLSRRTDGNSTHNVTISNSIIYNNTGAGGATTHDVNRAHVSLPNQVLVNNSIGALNFSLIPSGNLTNTSNTDPLFKDVANNDFTLQPSSPAVNAGDNSKIPSGITKDLQGNNRILDATVDMGAYETVVIPRTLTLNATNGSISTNPNPTNGTYFEGTSVVLTATPDAGYQFDGWSGDATGSTNPLTITMDADKTVTATFSKIQRTLTVNATNGSVSTNPNPTNGTYDDGTSVVLTATPDAGYQFDGWSGDATGNTNPLTITMDADKTVTATFSKIQRTLTVNATNGTVGTNPNPTNGTYDDGTSVVLTAIPNAGYQFDGWSGDVTGNTNPLTITMDADKTITATFSKIQRTLTVNATNGSVSTNPSPTNGTYDDGTSVVLTATPDAGYQFDGWSGDATGNTNPLTITMDADKNITAMFSKIQRTLTVNATNGSVSTNPNPTNGTYDDGTSVVLTATPDAGYQFDGWSGDATGNTNPLTITMDADKNITAMFSKIQRTLTVNATNGSVSTNPTLTNGTYDDGTSVVLTATPDAGYQFDGWSGDATGNTNPLTITMDADKTVTATFSKIQRTLTVNATNGTVGTNPNPTNGTYDDGTSVVLTATPDAGYQFDGWSGDATGNTNPLTITMDADKTVTATFSKIQRTLTVNATNGSVSTNPNPTNGTYDDGTSVVLTATPDAGYQFDGWSGDATGNTNPLTITMDADKTVTATFSKIQRTLTVNATNGSVSTNPNPTNGTYDDGTSVVLTATPDAGYQFDGWSGDATGNTNPLTITMDADKNITAMFSKIQYELTIVKVGNGSIVASPSGTNGMYDEGTVVTLTATPDSGWQFDAWSGDVTGTTTTITITMSANQTVTGTFSQVTAGIDDEKLLKDFSVYPNPTAEVLNVKLQETVNNITIYTIQGKKVMQSKERVINVSELPSGIYLIKIDAKNNKTGLTKFVKQ</sequence>
<dbReference type="RefSeq" id="WP_348736876.1">
    <property type="nucleotide sequence ID" value="NZ_CAXJRC010000003.1"/>
</dbReference>
<dbReference type="InterPro" id="IPR013320">
    <property type="entry name" value="ConA-like_dom_sf"/>
</dbReference>
<organism evidence="4 5">
    <name type="scientific">Tenacibaculum vairaonense</name>
    <dbReference type="NCBI Taxonomy" id="3137860"/>
    <lineage>
        <taxon>Bacteria</taxon>
        <taxon>Pseudomonadati</taxon>
        <taxon>Bacteroidota</taxon>
        <taxon>Flavobacteriia</taxon>
        <taxon>Flavobacteriales</taxon>
        <taxon>Flavobacteriaceae</taxon>
        <taxon>Tenacibaculum</taxon>
    </lineage>
</organism>
<proteinExistence type="predicted"/>
<dbReference type="Gene3D" id="2.160.20.10">
    <property type="entry name" value="Single-stranded right-handed beta-helix, Pectin lyase-like"/>
    <property type="match status" value="2"/>
</dbReference>
<reference evidence="4 5" key="1">
    <citation type="submission" date="2024-05" db="EMBL/GenBank/DDBJ databases">
        <authorList>
            <person name="Duchaud E."/>
        </authorList>
    </citation>
    <scope>NUCLEOTIDE SEQUENCE [LARGE SCALE GENOMIC DNA]</scope>
    <source>
        <strain evidence="4">Ena-SAMPLE-TAB-13-05-2024-13:56:06:370-140305</strain>
    </source>
</reference>
<dbReference type="PROSITE" id="PS50853">
    <property type="entry name" value="FN3"/>
    <property type="match status" value="1"/>
</dbReference>
<dbReference type="NCBIfam" id="TIGR02543">
    <property type="entry name" value="List_Bact_rpt"/>
    <property type="match status" value="9"/>
</dbReference>
<dbReference type="InterPro" id="IPR003961">
    <property type="entry name" value="FN3_dom"/>
</dbReference>